<evidence type="ECO:0000256" key="10">
    <source>
        <dbReference type="ARBA" id="ARBA00050570"/>
    </source>
</evidence>
<dbReference type="NCBIfam" id="TIGR00342">
    <property type="entry name" value="tRNA uracil 4-sulfurtransferase ThiI"/>
    <property type="match status" value="1"/>
</dbReference>
<evidence type="ECO:0000256" key="1">
    <source>
        <dbReference type="ARBA" id="ARBA00004496"/>
    </source>
</evidence>
<dbReference type="InterPro" id="IPR004114">
    <property type="entry name" value="THUMP_dom"/>
</dbReference>
<dbReference type="GO" id="GO:0009228">
    <property type="term" value="P:thiamine biosynthetic process"/>
    <property type="evidence" value="ECO:0007669"/>
    <property type="project" value="UniProtKB-KW"/>
</dbReference>
<feature type="region of interest" description="Disordered" evidence="20">
    <location>
        <begin position="387"/>
        <end position="422"/>
    </location>
</feature>
<evidence type="ECO:0000256" key="13">
    <source>
        <dbReference type="ARBA" id="ARBA00061472"/>
    </source>
</evidence>
<feature type="compositionally biased region" description="Pro residues" evidence="20">
    <location>
        <begin position="393"/>
        <end position="404"/>
    </location>
</feature>
<dbReference type="FunFam" id="3.40.50.620:FF:000053">
    <property type="entry name" value="Probable tRNA sulfurtransferase"/>
    <property type="match status" value="1"/>
</dbReference>
<dbReference type="InterPro" id="IPR049962">
    <property type="entry name" value="THUMP_ThiI"/>
</dbReference>
<evidence type="ECO:0000313" key="22">
    <source>
        <dbReference type="EMBL" id="BDG61609.1"/>
    </source>
</evidence>
<comment type="subcellular location">
    <subcellularLocation>
        <location evidence="1 19">Cytoplasm</location>
    </subcellularLocation>
</comment>
<dbReference type="InterPro" id="IPR054173">
    <property type="entry name" value="ThiI_fer"/>
</dbReference>
<dbReference type="AlphaFoldDB" id="A0AA35GAS3"/>
<evidence type="ECO:0000256" key="11">
    <source>
        <dbReference type="ARBA" id="ARBA00052330"/>
    </source>
</evidence>
<sequence length="422" mass="45700">MESVIIVRYGELSLKGKNRPEFEDLLATRLRQALRGDPGVRVRKGYGRFFVEPAQDPAAALERVVRVFGVVSASAAWRVPADLDAIRAAARSALDARLGPGDVPARFRVDARRADKRFPLSSQQLNETLGADLLSARPGLKVDLRHPDVTVSVEVREGQAYIFTDTLPGPGGLPYGSGGRALLLLSGGIDSPVAGWLAMRRGVEIEPVHFHSFPFTSQRSQEKVLDLARVLAGWVGPVRVHMVSVTEVQKAIRLHCPDNLHITILRRFMLRIAEAIARKRGALALVTGESVGQVASQTLESLRTIEAVTRLPVLRPVIAMDKAEIIALARRIGTYDLSILPYEDCCSLFVPKNPKTRPRPEQAERAEEKLDVDGLVAAAVEAAELVEVDAPQGGPPAGPAPEPADAPSRAPGVFLPLTRLGE</sequence>
<evidence type="ECO:0000256" key="4">
    <source>
        <dbReference type="ARBA" id="ARBA00022555"/>
    </source>
</evidence>
<dbReference type="InterPro" id="IPR020536">
    <property type="entry name" value="ThiI_AANH"/>
</dbReference>
<dbReference type="SMART" id="SM00981">
    <property type="entry name" value="THUMP"/>
    <property type="match status" value="1"/>
</dbReference>
<gene>
    <name evidence="19 22" type="primary">thiI</name>
    <name evidence="22" type="ORF">caldi_26990</name>
</gene>
<keyword evidence="8 19" id="KW-0694">RNA-binding</keyword>
<dbReference type="GO" id="GO:0009229">
    <property type="term" value="P:thiamine diphosphate biosynthetic process"/>
    <property type="evidence" value="ECO:0007669"/>
    <property type="project" value="UniProtKB-UniRule"/>
</dbReference>
<dbReference type="EMBL" id="AP025628">
    <property type="protein sequence ID" value="BDG61609.1"/>
    <property type="molecule type" value="Genomic_DNA"/>
</dbReference>
<evidence type="ECO:0000313" key="23">
    <source>
        <dbReference type="Proteomes" id="UP001163687"/>
    </source>
</evidence>
<keyword evidence="6 19" id="KW-0547">Nucleotide-binding</keyword>
<evidence type="ECO:0000256" key="12">
    <source>
        <dbReference type="ARBA" id="ARBA00058382"/>
    </source>
</evidence>
<dbReference type="GO" id="GO:0052837">
    <property type="term" value="P:thiazole biosynthetic process"/>
    <property type="evidence" value="ECO:0007669"/>
    <property type="project" value="TreeGrafter"/>
</dbReference>
<dbReference type="PANTHER" id="PTHR43209">
    <property type="entry name" value="TRNA SULFURTRANSFERASE"/>
    <property type="match status" value="1"/>
</dbReference>
<dbReference type="PANTHER" id="PTHR43209:SF1">
    <property type="entry name" value="TRNA SULFURTRANSFERASE"/>
    <property type="match status" value="1"/>
</dbReference>
<dbReference type="CDD" id="cd11716">
    <property type="entry name" value="THUMP_ThiI"/>
    <property type="match status" value="1"/>
</dbReference>
<dbReference type="KEGG" id="cmic:caldi_26990"/>
<keyword evidence="23" id="KW-1185">Reference proteome</keyword>
<dbReference type="InterPro" id="IPR050102">
    <property type="entry name" value="tRNA_sulfurtransferase_ThiI"/>
</dbReference>
<dbReference type="Pfam" id="PF02926">
    <property type="entry name" value="THUMP"/>
    <property type="match status" value="1"/>
</dbReference>
<feature type="binding site" evidence="19">
    <location>
        <begin position="184"/>
        <end position="185"/>
    </location>
    <ligand>
        <name>ATP</name>
        <dbReference type="ChEBI" id="CHEBI:30616"/>
    </ligand>
</feature>
<comment type="catalytic activity">
    <reaction evidence="10 19">
        <text>[ThiI sulfur-carrier protein]-S-sulfanyl-L-cysteine + a uridine in tRNA + 2 reduced [2Fe-2S]-[ferredoxin] + ATP + H(+) = [ThiI sulfur-carrier protein]-L-cysteine + a 4-thiouridine in tRNA + 2 oxidized [2Fe-2S]-[ferredoxin] + AMP + diphosphate</text>
        <dbReference type="Rhea" id="RHEA:24176"/>
        <dbReference type="Rhea" id="RHEA-COMP:10000"/>
        <dbReference type="Rhea" id="RHEA-COMP:10001"/>
        <dbReference type="Rhea" id="RHEA-COMP:13337"/>
        <dbReference type="Rhea" id="RHEA-COMP:13338"/>
        <dbReference type="Rhea" id="RHEA-COMP:13339"/>
        <dbReference type="Rhea" id="RHEA-COMP:13340"/>
        <dbReference type="ChEBI" id="CHEBI:15378"/>
        <dbReference type="ChEBI" id="CHEBI:29950"/>
        <dbReference type="ChEBI" id="CHEBI:30616"/>
        <dbReference type="ChEBI" id="CHEBI:33019"/>
        <dbReference type="ChEBI" id="CHEBI:33737"/>
        <dbReference type="ChEBI" id="CHEBI:33738"/>
        <dbReference type="ChEBI" id="CHEBI:61963"/>
        <dbReference type="ChEBI" id="CHEBI:65315"/>
        <dbReference type="ChEBI" id="CHEBI:136798"/>
        <dbReference type="ChEBI" id="CHEBI:456215"/>
        <dbReference type="EC" id="2.8.1.4"/>
    </reaction>
</comment>
<dbReference type="Pfam" id="PF02568">
    <property type="entry name" value="ThiI"/>
    <property type="match status" value="1"/>
</dbReference>
<reference evidence="22" key="1">
    <citation type="submission" date="2022-03" db="EMBL/GenBank/DDBJ databases">
        <title>Complete genome sequence of Caldinitratiruptor microaerophilus.</title>
        <authorList>
            <person name="Mukaiyama R."/>
            <person name="Nishiyama T."/>
            <person name="Ueda K."/>
        </authorList>
    </citation>
    <scope>NUCLEOTIDE SEQUENCE</scope>
    <source>
        <strain evidence="22">JCM 16183</strain>
    </source>
</reference>
<feature type="binding site" evidence="19">
    <location>
        <position position="288"/>
    </location>
    <ligand>
        <name>ATP</name>
        <dbReference type="ChEBI" id="CHEBI:30616"/>
    </ligand>
</feature>
<evidence type="ECO:0000256" key="18">
    <source>
        <dbReference type="ARBA" id="ARBA00080570"/>
    </source>
</evidence>
<accession>A0AA35GAS3</accession>
<dbReference type="SUPFAM" id="SSF143437">
    <property type="entry name" value="THUMP domain-like"/>
    <property type="match status" value="1"/>
</dbReference>
<evidence type="ECO:0000256" key="20">
    <source>
        <dbReference type="SAM" id="MobiDB-lite"/>
    </source>
</evidence>
<dbReference type="RefSeq" id="WP_264842242.1">
    <property type="nucleotide sequence ID" value="NZ_AP025628.1"/>
</dbReference>
<dbReference type="GO" id="GO:0004810">
    <property type="term" value="F:CCA tRNA nucleotidyltransferase activity"/>
    <property type="evidence" value="ECO:0007669"/>
    <property type="project" value="InterPro"/>
</dbReference>
<evidence type="ECO:0000256" key="16">
    <source>
        <dbReference type="ARBA" id="ARBA00075337"/>
    </source>
</evidence>
<dbReference type="GO" id="GO:0140741">
    <property type="term" value="F:tRNA-uracil-4 sulfurtransferase activity"/>
    <property type="evidence" value="ECO:0007669"/>
    <property type="project" value="UniProtKB-EC"/>
</dbReference>
<comment type="function">
    <text evidence="12 19">Catalyzes the ATP-dependent transfer of a sulfur to tRNA to produce 4-thiouridine in position 8 of tRNAs, which functions as a near-UV photosensor. Also catalyzes the transfer of sulfur to the sulfur carrier protein ThiS, forming ThiS-thiocarboxylate. This is a step in the synthesis of thiazole, in the thiamine biosynthesis pathway. The sulfur is donated as persulfide by IscS.</text>
</comment>
<dbReference type="HAMAP" id="MF_00021">
    <property type="entry name" value="ThiI"/>
    <property type="match status" value="1"/>
</dbReference>
<keyword evidence="4 19" id="KW-0820">tRNA-binding</keyword>
<evidence type="ECO:0000256" key="17">
    <source>
        <dbReference type="ARBA" id="ARBA00077849"/>
    </source>
</evidence>
<keyword evidence="9 19" id="KW-0784">Thiamine biosynthesis</keyword>
<feature type="binding site" evidence="19">
    <location>
        <position position="266"/>
    </location>
    <ligand>
        <name>ATP</name>
        <dbReference type="ChEBI" id="CHEBI:30616"/>
    </ligand>
</feature>
<dbReference type="GO" id="GO:0005524">
    <property type="term" value="F:ATP binding"/>
    <property type="evidence" value="ECO:0007669"/>
    <property type="project" value="UniProtKB-UniRule"/>
</dbReference>
<dbReference type="GO" id="GO:0005829">
    <property type="term" value="C:cytosol"/>
    <property type="evidence" value="ECO:0007669"/>
    <property type="project" value="TreeGrafter"/>
</dbReference>
<evidence type="ECO:0000256" key="3">
    <source>
        <dbReference type="ARBA" id="ARBA00022490"/>
    </source>
</evidence>
<dbReference type="Proteomes" id="UP001163687">
    <property type="component" value="Chromosome"/>
</dbReference>
<evidence type="ECO:0000256" key="7">
    <source>
        <dbReference type="ARBA" id="ARBA00022840"/>
    </source>
</evidence>
<dbReference type="GO" id="GO:0002937">
    <property type="term" value="P:tRNA 4-thiouridine biosynthesis"/>
    <property type="evidence" value="ECO:0007669"/>
    <property type="project" value="TreeGrafter"/>
</dbReference>
<comment type="catalytic activity">
    <reaction evidence="11 19">
        <text>[ThiS sulfur-carrier protein]-C-terminal Gly-Gly-AMP + S-sulfanyl-L-cysteinyl-[cysteine desulfurase] + AH2 = [ThiS sulfur-carrier protein]-C-terminal-Gly-aminoethanethioate + L-cysteinyl-[cysteine desulfurase] + A + AMP + 2 H(+)</text>
        <dbReference type="Rhea" id="RHEA:43340"/>
        <dbReference type="Rhea" id="RHEA-COMP:12157"/>
        <dbReference type="Rhea" id="RHEA-COMP:12158"/>
        <dbReference type="Rhea" id="RHEA-COMP:12910"/>
        <dbReference type="Rhea" id="RHEA-COMP:19908"/>
        <dbReference type="ChEBI" id="CHEBI:13193"/>
        <dbReference type="ChEBI" id="CHEBI:15378"/>
        <dbReference type="ChEBI" id="CHEBI:17499"/>
        <dbReference type="ChEBI" id="CHEBI:29950"/>
        <dbReference type="ChEBI" id="CHEBI:61963"/>
        <dbReference type="ChEBI" id="CHEBI:90618"/>
        <dbReference type="ChEBI" id="CHEBI:232372"/>
        <dbReference type="ChEBI" id="CHEBI:456215"/>
    </reaction>
</comment>
<feature type="binding site" evidence="19">
    <location>
        <position position="297"/>
    </location>
    <ligand>
        <name>ATP</name>
        <dbReference type="ChEBI" id="CHEBI:30616"/>
    </ligand>
</feature>
<dbReference type="InterPro" id="IPR003720">
    <property type="entry name" value="tRNA_STrfase"/>
</dbReference>
<keyword evidence="3 19" id="KW-0963">Cytoplasm</keyword>
<evidence type="ECO:0000256" key="14">
    <source>
        <dbReference type="ARBA" id="ARBA00066827"/>
    </source>
</evidence>
<organism evidence="22 23">
    <name type="scientific">Caldinitratiruptor microaerophilus</name>
    <dbReference type="NCBI Taxonomy" id="671077"/>
    <lineage>
        <taxon>Bacteria</taxon>
        <taxon>Bacillati</taxon>
        <taxon>Bacillota</taxon>
        <taxon>Clostridia</taxon>
        <taxon>Eubacteriales</taxon>
        <taxon>Symbiobacteriaceae</taxon>
        <taxon>Caldinitratiruptor</taxon>
    </lineage>
</organism>
<evidence type="ECO:0000256" key="15">
    <source>
        <dbReference type="ARBA" id="ARBA00071867"/>
    </source>
</evidence>
<dbReference type="Gene3D" id="3.40.50.620">
    <property type="entry name" value="HUPs"/>
    <property type="match status" value="1"/>
</dbReference>
<evidence type="ECO:0000256" key="5">
    <source>
        <dbReference type="ARBA" id="ARBA00022679"/>
    </source>
</evidence>
<evidence type="ECO:0000256" key="19">
    <source>
        <dbReference type="HAMAP-Rule" id="MF_00021"/>
    </source>
</evidence>
<dbReference type="InterPro" id="IPR049961">
    <property type="entry name" value="ThiI_N"/>
</dbReference>
<keyword evidence="7 19" id="KW-0067">ATP-binding</keyword>
<proteinExistence type="inferred from homology"/>
<feature type="binding site" evidence="19">
    <location>
        <begin position="209"/>
        <end position="210"/>
    </location>
    <ligand>
        <name>ATP</name>
        <dbReference type="ChEBI" id="CHEBI:30616"/>
    </ligand>
</feature>
<dbReference type="Gene3D" id="3.30.2130.30">
    <property type="match status" value="1"/>
</dbReference>
<feature type="domain" description="THUMP" evidence="21">
    <location>
        <begin position="58"/>
        <end position="166"/>
    </location>
</feature>
<evidence type="ECO:0000256" key="6">
    <source>
        <dbReference type="ARBA" id="ARBA00022741"/>
    </source>
</evidence>
<dbReference type="InterPro" id="IPR014729">
    <property type="entry name" value="Rossmann-like_a/b/a_fold"/>
</dbReference>
<comment type="similarity">
    <text evidence="13 19">Belongs to the ThiI family.</text>
</comment>
<keyword evidence="5 19" id="KW-0808">Transferase</keyword>
<dbReference type="SUPFAM" id="SSF52402">
    <property type="entry name" value="Adenine nucleotide alpha hydrolases-like"/>
    <property type="match status" value="1"/>
</dbReference>
<evidence type="ECO:0000259" key="21">
    <source>
        <dbReference type="PROSITE" id="PS51165"/>
    </source>
</evidence>
<dbReference type="PROSITE" id="PS51165">
    <property type="entry name" value="THUMP"/>
    <property type="match status" value="1"/>
</dbReference>
<evidence type="ECO:0000256" key="9">
    <source>
        <dbReference type="ARBA" id="ARBA00022977"/>
    </source>
</evidence>
<comment type="pathway">
    <text evidence="2 19">Cofactor biosynthesis; thiamine diphosphate biosynthesis.</text>
</comment>
<dbReference type="EC" id="2.8.1.4" evidence="14 19"/>
<dbReference type="GO" id="GO:0000049">
    <property type="term" value="F:tRNA binding"/>
    <property type="evidence" value="ECO:0007669"/>
    <property type="project" value="UniProtKB-UniRule"/>
</dbReference>
<evidence type="ECO:0000256" key="8">
    <source>
        <dbReference type="ARBA" id="ARBA00022884"/>
    </source>
</evidence>
<dbReference type="CDD" id="cd01712">
    <property type="entry name" value="PPase_ThiI"/>
    <property type="match status" value="1"/>
</dbReference>
<protein>
    <recommendedName>
        <fullName evidence="15 19">Probable tRNA sulfurtransferase</fullName>
        <ecNumber evidence="14 19">2.8.1.4</ecNumber>
    </recommendedName>
    <alternativeName>
        <fullName evidence="16 19">Sulfur carrier protein ThiS sulfurtransferase</fullName>
    </alternativeName>
    <alternativeName>
        <fullName evidence="17 19">Thiamine biosynthesis protein ThiI</fullName>
    </alternativeName>
    <alternativeName>
        <fullName evidence="18 19">tRNA 4-thiouridine synthase</fullName>
    </alternativeName>
</protein>
<evidence type="ECO:0000256" key="2">
    <source>
        <dbReference type="ARBA" id="ARBA00004948"/>
    </source>
</evidence>
<name>A0AA35GAS3_9FIRM</name>
<dbReference type="Pfam" id="PF22025">
    <property type="entry name" value="ThiI_fer"/>
    <property type="match status" value="1"/>
</dbReference>